<reference evidence="11" key="1">
    <citation type="submission" date="2016-04" db="EMBL/GenBank/DDBJ databases">
        <authorList>
            <person name="Evans L.H."/>
            <person name="Alamgir A."/>
            <person name="Owens N."/>
            <person name="Weber N.D."/>
            <person name="Virtaneva K."/>
            <person name="Barbian K."/>
            <person name="Babar A."/>
            <person name="Rosenke K."/>
        </authorList>
    </citation>
    <scope>NUCLEOTIDE SEQUENCE</scope>
    <source>
        <strain evidence="11">86</strain>
    </source>
</reference>
<keyword evidence="11" id="KW-0808">Transferase</keyword>
<keyword evidence="9" id="KW-0368">Histidine biosynthesis</keyword>
<organism evidence="11">
    <name type="scientific">uncultured Alphaproteobacteria bacterium</name>
    <dbReference type="NCBI Taxonomy" id="91750"/>
    <lineage>
        <taxon>Bacteria</taxon>
        <taxon>Pseudomonadati</taxon>
        <taxon>Pseudomonadota</taxon>
        <taxon>Alphaproteobacteria</taxon>
        <taxon>environmental samples</taxon>
    </lineage>
</organism>
<dbReference type="GO" id="GO:0016757">
    <property type="term" value="F:glycosyltransferase activity"/>
    <property type="evidence" value="ECO:0007669"/>
    <property type="project" value="UniProtKB-KW"/>
</dbReference>
<dbReference type="PANTHER" id="PTHR43707:SF1">
    <property type="entry name" value="HISTIDINE--TRNA LIGASE, MITOCHONDRIAL-RELATED"/>
    <property type="match status" value="1"/>
</dbReference>
<comment type="function">
    <text evidence="8 9">Required for the first step of histidine biosynthesis. May allow the feedback regulation of ATP phosphoribosyltransferase activity by histidine.</text>
</comment>
<evidence type="ECO:0000256" key="3">
    <source>
        <dbReference type="ARBA" id="ARBA00005539"/>
    </source>
</evidence>
<comment type="subunit">
    <text evidence="5">Homodimer.</text>
</comment>
<name>A0A212JBZ3_9PROT</name>
<protein>
    <recommendedName>
        <fullName evidence="6 9">ATP phosphoribosyltransferase regulatory subunit</fullName>
    </recommendedName>
</protein>
<dbReference type="InterPro" id="IPR006195">
    <property type="entry name" value="aa-tRNA-synth_II"/>
</dbReference>
<dbReference type="Pfam" id="PF13393">
    <property type="entry name" value="tRNA-synt_His"/>
    <property type="match status" value="1"/>
</dbReference>
<evidence type="ECO:0000256" key="8">
    <source>
        <dbReference type="ARBA" id="ARBA00025246"/>
    </source>
</evidence>
<dbReference type="InterPro" id="IPR004516">
    <property type="entry name" value="HisRS/HisZ"/>
</dbReference>
<comment type="subcellular location">
    <subcellularLocation>
        <location evidence="1 9">Cytoplasm</location>
    </subcellularLocation>
</comment>
<dbReference type="InterPro" id="IPR045864">
    <property type="entry name" value="aa-tRNA-synth_II/BPL/LPL"/>
</dbReference>
<evidence type="ECO:0000259" key="10">
    <source>
        <dbReference type="PROSITE" id="PS50862"/>
    </source>
</evidence>
<dbReference type="GO" id="GO:0005737">
    <property type="term" value="C:cytoplasm"/>
    <property type="evidence" value="ECO:0007669"/>
    <property type="project" value="UniProtKB-SubCell"/>
</dbReference>
<dbReference type="PROSITE" id="PS50862">
    <property type="entry name" value="AA_TRNA_LIGASE_II"/>
    <property type="match status" value="1"/>
</dbReference>
<evidence type="ECO:0000256" key="4">
    <source>
        <dbReference type="ARBA" id="ARBA00011496"/>
    </source>
</evidence>
<evidence type="ECO:0000256" key="2">
    <source>
        <dbReference type="ARBA" id="ARBA00004667"/>
    </source>
</evidence>
<dbReference type="SUPFAM" id="SSF55681">
    <property type="entry name" value="Class II aaRS and biotin synthetases"/>
    <property type="match status" value="1"/>
</dbReference>
<proteinExistence type="inferred from homology"/>
<comment type="similarity">
    <text evidence="3 9">Belongs to the class-II aminoacyl-tRNA synthetase family. HisZ subfamily.</text>
</comment>
<dbReference type="Gene3D" id="3.30.930.10">
    <property type="entry name" value="Bira Bifunctional Protein, Domain 2"/>
    <property type="match status" value="1"/>
</dbReference>
<comment type="pathway">
    <text evidence="2 9">Amino-acid biosynthesis; L-histidine biosynthesis; L-histidine from 5-phospho-alpha-D-ribose 1-diphosphate: step 1/9.</text>
</comment>
<comment type="subunit">
    <text evidence="4 9">Heteromultimer composed of HisG and HisZ subunits.</text>
</comment>
<dbReference type="GO" id="GO:0004821">
    <property type="term" value="F:histidine-tRNA ligase activity"/>
    <property type="evidence" value="ECO:0007669"/>
    <property type="project" value="TreeGrafter"/>
</dbReference>
<evidence type="ECO:0000256" key="5">
    <source>
        <dbReference type="ARBA" id="ARBA00011738"/>
    </source>
</evidence>
<dbReference type="EMBL" id="FLUO01000001">
    <property type="protein sequence ID" value="SBV96938.1"/>
    <property type="molecule type" value="Genomic_DNA"/>
</dbReference>
<dbReference type="PANTHER" id="PTHR43707">
    <property type="entry name" value="HISTIDYL-TRNA SYNTHETASE"/>
    <property type="match status" value="1"/>
</dbReference>
<sequence>MSEPINRALLPAGLRDVLPGEAAFEAAVVQSLLATFSAHGYDRVKPPLLEFEDSLLDGLGADLAAQTFRVMDPVTQRMMGMRADMTVQVARVAASRLVREPRPLRLSYAGDVLRVKGSQLRPDRQFIQAGLELIGCDTPEADAEVIVVAARALDAIGVRRLSVDLTLPPLVPLILDAAGLSEDEKREARHALDHKDAAEVAALPSAVAPTLGRLLDVCGPFERAFPVLAELDLPPAARAWQERLGAVAQRLKALAPCVRLTVDAVENRGFEYHTGLCYTFFAEGWRHHLGRGGRYGGEGREPATGASLYLHSLIGILPKPEPAPRVLVPLDGADPARLDALRAEGFVTVAAVAPAADWTAEAIRLNCTHLLQHGQPCPVEGAQSSSEREHS</sequence>
<dbReference type="GO" id="GO:0000105">
    <property type="term" value="P:L-histidine biosynthetic process"/>
    <property type="evidence" value="ECO:0007669"/>
    <property type="project" value="UniProtKB-UniRule"/>
</dbReference>
<evidence type="ECO:0000256" key="7">
    <source>
        <dbReference type="ARBA" id="ARBA00022490"/>
    </source>
</evidence>
<keyword evidence="9" id="KW-0028">Amino-acid biosynthesis</keyword>
<keyword evidence="11" id="KW-0328">Glycosyltransferase</keyword>
<evidence type="ECO:0000313" key="11">
    <source>
        <dbReference type="EMBL" id="SBV96938.1"/>
    </source>
</evidence>
<dbReference type="GO" id="GO:0006427">
    <property type="term" value="P:histidyl-tRNA aminoacylation"/>
    <property type="evidence" value="ECO:0007669"/>
    <property type="project" value="TreeGrafter"/>
</dbReference>
<evidence type="ECO:0000256" key="1">
    <source>
        <dbReference type="ARBA" id="ARBA00004496"/>
    </source>
</evidence>
<gene>
    <name evidence="9 11" type="primary">hisZ</name>
    <name evidence="11" type="ORF">KL86APRO_10823</name>
</gene>
<dbReference type="AlphaFoldDB" id="A0A212JBZ3"/>
<comment type="miscellaneous">
    <text evidence="9">This function is generally fulfilled by the C-terminal part of HisG, which is missing in some bacteria such as this one.</text>
</comment>
<dbReference type="InterPro" id="IPR004517">
    <property type="entry name" value="HisZ"/>
</dbReference>
<dbReference type="HAMAP" id="MF_00125">
    <property type="entry name" value="HisZ"/>
    <property type="match status" value="1"/>
</dbReference>
<dbReference type="UniPathway" id="UPA00031">
    <property type="reaction ID" value="UER00006"/>
</dbReference>
<evidence type="ECO:0000256" key="6">
    <source>
        <dbReference type="ARBA" id="ARBA00020397"/>
    </source>
</evidence>
<feature type="domain" description="Aminoacyl-transfer RNA synthetases class-II family profile" evidence="10">
    <location>
        <begin position="28"/>
        <end position="329"/>
    </location>
</feature>
<keyword evidence="7 9" id="KW-0963">Cytoplasm</keyword>
<dbReference type="InterPro" id="IPR041715">
    <property type="entry name" value="HisRS-like_core"/>
</dbReference>
<evidence type="ECO:0000256" key="9">
    <source>
        <dbReference type="HAMAP-Rule" id="MF_00125"/>
    </source>
</evidence>
<accession>A0A212JBZ3</accession>